<dbReference type="EMBL" id="MCGR01000117">
    <property type="protein sequence ID" value="ORY47184.1"/>
    <property type="molecule type" value="Genomic_DNA"/>
</dbReference>
<evidence type="ECO:0000259" key="3">
    <source>
        <dbReference type="Pfam" id="PF16201"/>
    </source>
</evidence>
<organism evidence="4 5">
    <name type="scientific">Leucosporidium creatinivorum</name>
    <dbReference type="NCBI Taxonomy" id="106004"/>
    <lineage>
        <taxon>Eukaryota</taxon>
        <taxon>Fungi</taxon>
        <taxon>Dikarya</taxon>
        <taxon>Basidiomycota</taxon>
        <taxon>Pucciniomycotina</taxon>
        <taxon>Microbotryomycetes</taxon>
        <taxon>Leucosporidiales</taxon>
        <taxon>Leucosporidium</taxon>
    </lineage>
</organism>
<protein>
    <submittedName>
        <fullName evidence="4">Ribosome 60S biogenesis N-terminal-domain-containing protein</fullName>
    </submittedName>
</protein>
<dbReference type="GO" id="GO:0000466">
    <property type="term" value="P:maturation of 5.8S rRNA from tricistronic rRNA transcript (SSU-rRNA, 5.8S rRNA, LSU-rRNA)"/>
    <property type="evidence" value="ECO:0007669"/>
    <property type="project" value="TreeGrafter"/>
</dbReference>
<dbReference type="InterPro" id="IPR039844">
    <property type="entry name" value="URB1"/>
</dbReference>
<reference evidence="4 5" key="1">
    <citation type="submission" date="2016-07" db="EMBL/GenBank/DDBJ databases">
        <title>Pervasive Adenine N6-methylation of Active Genes in Fungi.</title>
        <authorList>
            <consortium name="DOE Joint Genome Institute"/>
            <person name="Mondo S.J."/>
            <person name="Dannebaum R.O."/>
            <person name="Kuo R.C."/>
            <person name="Labutti K."/>
            <person name="Haridas S."/>
            <person name="Kuo A."/>
            <person name="Salamov A."/>
            <person name="Ahrendt S.R."/>
            <person name="Lipzen A."/>
            <person name="Sullivan W."/>
            <person name="Andreopoulos W.B."/>
            <person name="Clum A."/>
            <person name="Lindquist E."/>
            <person name="Daum C."/>
            <person name="Ramamoorthy G.K."/>
            <person name="Gryganskyi A."/>
            <person name="Culley D."/>
            <person name="Magnuson J.K."/>
            <person name="James T.Y."/>
            <person name="O'Malley M.A."/>
            <person name="Stajich J.E."/>
            <person name="Spatafora J.W."/>
            <person name="Visel A."/>
            <person name="Grigoriev I.V."/>
        </authorList>
    </citation>
    <scope>NUCLEOTIDE SEQUENCE [LARGE SCALE GENOMIC DNA]</scope>
    <source>
        <strain evidence="4 5">62-1032</strain>
    </source>
</reference>
<dbReference type="Pfam" id="PF11707">
    <property type="entry name" value="Npa1"/>
    <property type="match status" value="1"/>
</dbReference>
<feature type="compositionally biased region" description="Basic and acidic residues" evidence="1">
    <location>
        <begin position="529"/>
        <end position="539"/>
    </location>
</feature>
<dbReference type="Proteomes" id="UP000193467">
    <property type="component" value="Unassembled WGS sequence"/>
</dbReference>
<evidence type="ECO:0000259" key="2">
    <source>
        <dbReference type="Pfam" id="PF11707"/>
    </source>
</evidence>
<dbReference type="PANTHER" id="PTHR13500:SF0">
    <property type="entry name" value="NUCLEOLAR PRE-RIBOSOMAL-ASSOCIATED PROTEIN 1"/>
    <property type="match status" value="1"/>
</dbReference>
<accession>A0A1Y2CK02</accession>
<feature type="region of interest" description="Disordered" evidence="1">
    <location>
        <begin position="514"/>
        <end position="545"/>
    </location>
</feature>
<evidence type="ECO:0000256" key="1">
    <source>
        <dbReference type="SAM" id="MobiDB-lite"/>
    </source>
</evidence>
<evidence type="ECO:0000313" key="5">
    <source>
        <dbReference type="Proteomes" id="UP000193467"/>
    </source>
</evidence>
<dbReference type="InterPro" id="IPR016024">
    <property type="entry name" value="ARM-type_fold"/>
</dbReference>
<proteinExistence type="predicted"/>
<name>A0A1Y2CK02_9BASI</name>
<dbReference type="InterPro" id="IPR021714">
    <property type="entry name" value="URB1_N"/>
</dbReference>
<comment type="caution">
    <text evidence="4">The sequence shown here is derived from an EMBL/GenBank/DDBJ whole genome shotgun (WGS) entry which is preliminary data.</text>
</comment>
<dbReference type="Pfam" id="PF16201">
    <property type="entry name" value="NopRA1"/>
    <property type="match status" value="1"/>
</dbReference>
<feature type="region of interest" description="Disordered" evidence="1">
    <location>
        <begin position="1"/>
        <end position="20"/>
    </location>
</feature>
<dbReference type="STRING" id="106004.A0A1Y2CK02"/>
<dbReference type="GO" id="GO:0000463">
    <property type="term" value="P:maturation of LSU-rRNA from tricistronic rRNA transcript (SSU-rRNA, 5.8S rRNA, LSU-rRNA)"/>
    <property type="evidence" value="ECO:0007669"/>
    <property type="project" value="TreeGrafter"/>
</dbReference>
<dbReference type="GO" id="GO:0005730">
    <property type="term" value="C:nucleolus"/>
    <property type="evidence" value="ECO:0007669"/>
    <property type="project" value="TreeGrafter"/>
</dbReference>
<evidence type="ECO:0000313" key="4">
    <source>
        <dbReference type="EMBL" id="ORY47184.1"/>
    </source>
</evidence>
<feature type="domain" description="URB1 N-terminal" evidence="2">
    <location>
        <begin position="90"/>
        <end position="389"/>
    </location>
</feature>
<feature type="domain" description="URB1 C-terminal" evidence="3">
    <location>
        <begin position="1536"/>
        <end position="1726"/>
    </location>
</feature>
<dbReference type="FunCoup" id="A0A1Y2CK02">
    <property type="interactions" value="100"/>
</dbReference>
<dbReference type="SUPFAM" id="SSF48371">
    <property type="entry name" value="ARM repeat"/>
    <property type="match status" value="2"/>
</dbReference>
<dbReference type="OrthoDB" id="72892at2759"/>
<gene>
    <name evidence="4" type="ORF">BCR35DRAFT_310938</name>
</gene>
<sequence length="1886" mass="204882">MAPYEDHEEEGRPTASLPQRSTGTIKLPLIAPFSAPEEIVQALATRDIPLLTAALLQVEKRASALVAKAAPRAQADPLLDYLTKYPTADGLFTAWDTAHKTNNSQLSAAVLTALTALVRLVSTDPFTNEPEVIRRLLTQYGSHLDRALNPGRNDVTVAALKLCNVVVGFGSGRFARRLFGSMQWQPKIITRLFRTRLKDTSRDPLLRPDIRTLLSMLVLAFLAAGDSKLKTQVIETKGLISGVVKGLSEDPEVIINHVLVSLHRDIVADRSVGLEARRSVFDEPCIVELLKLYDVEDGDIVEQSPRVSIHRFLYALTEWLAKQINDSQARSFGPQKVLGTVLRTLKVTEESQQRELGLHILGRAPILAGAFWARFPSSLDPRLSSRWISAITFATQVVALPVTQHLSPSSTPPTLTALLDNVLPPSLNKTWYSKALQHENGLVSFLSSIFILAVMQKAAKILETIAETSSKLEEVAGSGRWASLAARMREHLRTVLPDPQIVVALMQKTAVAAPPPAASSKSKSKSSKKVKEVEPAAETKEEDEASRHLRTNVALRLLWLYHRVVPSLIATLRFDFAKLPQAHVTRSDAEGIRAISSAYALRLAAIHSASLTWSRPGDHFKTTLLPLFQLYRTPSTPSNRHLLLTILGRLLTTPILFGESSQEVEVWLAALPTPSQDPSTTDGASLVLDFFERCVQQTLTAPIKAAAVQEGASTAPTFSPLLATVLKGLAAQVNEASGVAVRPLLAFLRRAFYGVVGQSQSTELPKALASALKKELGDIKVAKSTLKLLKDCVKALEEQVEPQADEKLKQLIENGEDLSALNPIKENVFASFSEDVEALQAALASMPIELVLLHVRPSDLRNEEVSASLVKLVVAKASWSSAVQTLLHRFVGAPWTEEDRLALAAFIQSLYQSTTDQRVQRKLKEATFGAEGLLKVFTEGAADATPYAGIATLLGSLLSPSSKQDAVLAQPFCALVVADLAAVKSKSKKSSKSASLSPRLESGAALLSFFDDNASLAFLDALLIKTSVNNVAELDSSTKALLAAALSRAASLPTSADFRSAWTSHFVLLHRLSTQGGVEAAGRVLVRGAQALLPFVVSAAPGEAAALPFTGFRHGSNDIAWRERATEWTSELLSVSSLGLDQSQVLATLIYRSPETRSQFVEWIKARSSEGEDVVDGSEAALKALLEVAEVQGKPSEVPDSIALHFTRRLFAETALATASALDSLRLVQLMCAESPSTAAVVNTLLEEHLPTIDRDAFTPSILRLVSDLAQASPIFNETLNAYVNASFAGLVRHFAEVDELPEAVVLLIQELQNVATRHLTLVYKSHLLEPLITAATTYRLGKADVTTLAATLCQAHEWKSNEVTRHLNEVFASSDFRPRPLTDAATRKAQSAIIRLVIALSTSSIQAAASSRVLEKLMPFYGGTLSADDAALVDLFQRIEIVSGASISIAFRSWNPALDDSPLESSRAASLGLVQSGYVRRAWLRVCASSRTTFPKEHAEITYDPHFLLPFVAHTIAEDELKAADWTTILESGVLAVVVAALGSSSDSTRLVARGALKTALVKLEALTFREKDEIVLILTQARNCIYSSAGEAIPSVIALFLANCMHIIGTPESTLYPAFTRFLLQRPILDQRDVPMFYLLFYTTSDEPVEDHRWLLRFLAEGLVRSQDWKIYRRRQTFELLASLLQTSKQDPASRKLVLQFLLRATSIPQAARELLSRNGLLGWISAQTAVDPAERRLLISILSNLVDVLSNDKLSVVADALDALSFSSGSNEVAAIELSAICQIVTKLSLRLPSAVSPSPAHTLVLDRARSLLTFVAARLPATDLKVQGDLYSATMAVSFTRFSAGLEETRMDKELYNAGVAAGLVAGVEQLKVETLRSLAGN</sequence>
<keyword evidence="5" id="KW-1185">Reference proteome</keyword>
<dbReference type="PANTHER" id="PTHR13500">
    <property type="entry name" value="NUCLEOLAR PRERIBOSOMAL-ASSOCIATED PROTEIN 1"/>
    <property type="match status" value="1"/>
</dbReference>
<dbReference type="InterPro" id="IPR032436">
    <property type="entry name" value="URB1_C"/>
</dbReference>
<dbReference type="InParanoid" id="A0A1Y2CK02"/>